<dbReference type="GeneID" id="19408875"/>
<dbReference type="RefSeq" id="XP_008045078.1">
    <property type="nucleotide sequence ID" value="XM_008046887.1"/>
</dbReference>
<feature type="non-terminal residue" evidence="1">
    <location>
        <position position="1"/>
    </location>
</feature>
<protein>
    <submittedName>
        <fullName evidence="1">Uncharacterized protein</fullName>
    </submittedName>
</protein>
<dbReference type="Proteomes" id="UP000054317">
    <property type="component" value="Unassembled WGS sequence"/>
</dbReference>
<reference evidence="2" key="1">
    <citation type="journal article" date="2012" name="Science">
        <title>The Paleozoic origin of enzymatic lignin decomposition reconstructed from 31 fungal genomes.</title>
        <authorList>
            <person name="Floudas D."/>
            <person name="Binder M."/>
            <person name="Riley R."/>
            <person name="Barry K."/>
            <person name="Blanchette R.A."/>
            <person name="Henrissat B."/>
            <person name="Martinez A.T."/>
            <person name="Otillar R."/>
            <person name="Spatafora J.W."/>
            <person name="Yadav J.S."/>
            <person name="Aerts A."/>
            <person name="Benoit I."/>
            <person name="Boyd A."/>
            <person name="Carlson A."/>
            <person name="Copeland A."/>
            <person name="Coutinho P.M."/>
            <person name="de Vries R.P."/>
            <person name="Ferreira P."/>
            <person name="Findley K."/>
            <person name="Foster B."/>
            <person name="Gaskell J."/>
            <person name="Glotzer D."/>
            <person name="Gorecki P."/>
            <person name="Heitman J."/>
            <person name="Hesse C."/>
            <person name="Hori C."/>
            <person name="Igarashi K."/>
            <person name="Jurgens J.A."/>
            <person name="Kallen N."/>
            <person name="Kersten P."/>
            <person name="Kohler A."/>
            <person name="Kuees U."/>
            <person name="Kumar T.K.A."/>
            <person name="Kuo A."/>
            <person name="LaButti K."/>
            <person name="Larrondo L.F."/>
            <person name="Lindquist E."/>
            <person name="Ling A."/>
            <person name="Lombard V."/>
            <person name="Lucas S."/>
            <person name="Lundell T."/>
            <person name="Martin R."/>
            <person name="McLaughlin D.J."/>
            <person name="Morgenstern I."/>
            <person name="Morin E."/>
            <person name="Murat C."/>
            <person name="Nagy L.G."/>
            <person name="Nolan M."/>
            <person name="Ohm R.A."/>
            <person name="Patyshakuliyeva A."/>
            <person name="Rokas A."/>
            <person name="Ruiz-Duenas F.J."/>
            <person name="Sabat G."/>
            <person name="Salamov A."/>
            <person name="Samejima M."/>
            <person name="Schmutz J."/>
            <person name="Slot J.C."/>
            <person name="St John F."/>
            <person name="Stenlid J."/>
            <person name="Sun H."/>
            <person name="Sun S."/>
            <person name="Syed K."/>
            <person name="Tsang A."/>
            <person name="Wiebenga A."/>
            <person name="Young D."/>
            <person name="Pisabarro A."/>
            <person name="Eastwood D.C."/>
            <person name="Martin F."/>
            <person name="Cullen D."/>
            <person name="Grigoriev I.V."/>
            <person name="Hibbett D.S."/>
        </authorList>
    </citation>
    <scope>NUCLEOTIDE SEQUENCE [LARGE SCALE GENOMIC DNA]</scope>
    <source>
        <strain evidence="2">FP-101664</strain>
    </source>
</reference>
<gene>
    <name evidence="1" type="ORF">TRAVEDRAFT_136205</name>
</gene>
<accession>R7SAH2</accession>
<dbReference type="KEGG" id="tvs:TRAVEDRAFT_136205"/>
<evidence type="ECO:0000313" key="2">
    <source>
        <dbReference type="Proteomes" id="UP000054317"/>
    </source>
</evidence>
<dbReference type="AlphaFoldDB" id="R7SAH2"/>
<name>R7SAH2_TRAVS</name>
<proteinExistence type="predicted"/>
<keyword evidence="2" id="KW-1185">Reference proteome</keyword>
<evidence type="ECO:0000313" key="1">
    <source>
        <dbReference type="EMBL" id="EIW51964.1"/>
    </source>
</evidence>
<dbReference type="EMBL" id="JH711797">
    <property type="protein sequence ID" value="EIW51964.1"/>
    <property type="molecule type" value="Genomic_DNA"/>
</dbReference>
<sequence>PVASRFQRMGLKLREAVASNVESPRWNPAFRLLITDENFDEYIVREPLTPGEEAKRVWFLII</sequence>
<organism evidence="1 2">
    <name type="scientific">Trametes versicolor (strain FP-101664)</name>
    <name type="common">White-rot fungus</name>
    <name type="synonym">Coriolus versicolor</name>
    <dbReference type="NCBI Taxonomy" id="717944"/>
    <lineage>
        <taxon>Eukaryota</taxon>
        <taxon>Fungi</taxon>
        <taxon>Dikarya</taxon>
        <taxon>Basidiomycota</taxon>
        <taxon>Agaricomycotina</taxon>
        <taxon>Agaricomycetes</taxon>
        <taxon>Polyporales</taxon>
        <taxon>Polyporaceae</taxon>
        <taxon>Trametes</taxon>
    </lineage>
</organism>